<evidence type="ECO:0000256" key="6">
    <source>
        <dbReference type="ARBA" id="ARBA00022617"/>
    </source>
</evidence>
<feature type="transmembrane region" description="Helical" evidence="13">
    <location>
        <begin position="61"/>
        <end position="80"/>
    </location>
</feature>
<keyword evidence="9" id="KW-0249">Electron transport</keyword>
<keyword evidence="6" id="KW-0349">Heme</keyword>
<dbReference type="InterPro" id="IPR011577">
    <property type="entry name" value="Cyt_b561_bac/Ni-Hgenase"/>
</dbReference>
<dbReference type="STRING" id="766136.BHF68_11060"/>
<evidence type="ECO:0000313" key="16">
    <source>
        <dbReference type="Proteomes" id="UP000094296"/>
    </source>
</evidence>
<evidence type="ECO:0000256" key="7">
    <source>
        <dbReference type="ARBA" id="ARBA00022692"/>
    </source>
</evidence>
<evidence type="ECO:0000256" key="11">
    <source>
        <dbReference type="ARBA" id="ARBA00023004"/>
    </source>
</evidence>
<accession>A0A1E5FZK1</accession>
<dbReference type="InterPro" id="IPR016174">
    <property type="entry name" value="Di-haem_cyt_TM"/>
</dbReference>
<dbReference type="Proteomes" id="UP000094296">
    <property type="component" value="Unassembled WGS sequence"/>
</dbReference>
<feature type="transmembrane region" description="Helical" evidence="13">
    <location>
        <begin position="25"/>
        <end position="49"/>
    </location>
</feature>
<keyword evidence="4" id="KW-0813">Transport</keyword>
<evidence type="ECO:0000259" key="14">
    <source>
        <dbReference type="Pfam" id="PF01292"/>
    </source>
</evidence>
<dbReference type="GO" id="GO:0036397">
    <property type="term" value="F:formate dehydrogenase (quinone) activity"/>
    <property type="evidence" value="ECO:0007669"/>
    <property type="project" value="TreeGrafter"/>
</dbReference>
<keyword evidence="7 13" id="KW-0812">Transmembrane</keyword>
<evidence type="ECO:0000256" key="9">
    <source>
        <dbReference type="ARBA" id="ARBA00022982"/>
    </source>
</evidence>
<feature type="domain" description="Cytochrome b561 bacterial/Ni-hydrogenase" evidence="14">
    <location>
        <begin position="15"/>
        <end position="200"/>
    </location>
</feature>
<keyword evidence="11" id="KW-0408">Iron</keyword>
<evidence type="ECO:0000256" key="3">
    <source>
        <dbReference type="ARBA" id="ARBA00010747"/>
    </source>
</evidence>
<evidence type="ECO:0000256" key="5">
    <source>
        <dbReference type="ARBA" id="ARBA00022475"/>
    </source>
</evidence>
<comment type="cofactor">
    <cofactor evidence="1">
        <name>heme</name>
        <dbReference type="ChEBI" id="CHEBI:30413"/>
    </cofactor>
</comment>
<evidence type="ECO:0000256" key="12">
    <source>
        <dbReference type="ARBA" id="ARBA00023136"/>
    </source>
</evidence>
<dbReference type="GO" id="GO:0009061">
    <property type="term" value="P:anaerobic respiration"/>
    <property type="evidence" value="ECO:0007669"/>
    <property type="project" value="TreeGrafter"/>
</dbReference>
<organism evidence="15 16">
    <name type="scientific">Desulfuribacillus alkaliarsenatis</name>
    <dbReference type="NCBI Taxonomy" id="766136"/>
    <lineage>
        <taxon>Bacteria</taxon>
        <taxon>Bacillati</taxon>
        <taxon>Bacillota</taxon>
        <taxon>Desulfuribacillia</taxon>
        <taxon>Desulfuribacillales</taxon>
        <taxon>Desulfuribacillaceae</taxon>
        <taxon>Desulfuribacillus</taxon>
    </lineage>
</organism>
<gene>
    <name evidence="15" type="ORF">BHF68_11060</name>
</gene>
<name>A0A1E5FZK1_9FIRM</name>
<evidence type="ECO:0000256" key="10">
    <source>
        <dbReference type="ARBA" id="ARBA00022989"/>
    </source>
</evidence>
<dbReference type="Gene3D" id="1.20.950.20">
    <property type="entry name" value="Transmembrane di-heme cytochromes, Chain C"/>
    <property type="match status" value="1"/>
</dbReference>
<dbReference type="RefSeq" id="WP_069644195.1">
    <property type="nucleotide sequence ID" value="NZ_MIJE01000034.1"/>
</dbReference>
<keyword evidence="12 13" id="KW-0472">Membrane</keyword>
<dbReference type="OrthoDB" id="1808646at2"/>
<comment type="caution">
    <text evidence="15">The sequence shown here is derived from an EMBL/GenBank/DDBJ whole genome shotgun (WGS) entry which is preliminary data.</text>
</comment>
<sequence length="229" mass="25771">MAKETPMVKDGKIYRFTKTARVTHWVYVISYAVLFFTGLLLFSNAFDFIAPLFGGFENAQLLHRIFAVVFILPVVIFILFDPKSFFGWLKDCFTWTKDDFGFFPSFVKELFGIDAKTPPQGFINAGEKVNSLMTITFSTLLILSGFVMWFSGSFSQVLVQWAIVIHSGSAALLTAVAIVHIYLGTLHPGSKAAFTGMINGYVDAKFAKSHHAKWYDKVMEEESKKTKTI</sequence>
<evidence type="ECO:0000313" key="15">
    <source>
        <dbReference type="EMBL" id="OEF95922.1"/>
    </source>
</evidence>
<comment type="similarity">
    <text evidence="3">Belongs to the formate dehydrogenase gamma subunit family.</text>
</comment>
<dbReference type="Pfam" id="PF01292">
    <property type="entry name" value="Ni_hydr_CYTB"/>
    <property type="match status" value="1"/>
</dbReference>
<evidence type="ECO:0000256" key="1">
    <source>
        <dbReference type="ARBA" id="ARBA00001971"/>
    </source>
</evidence>
<dbReference type="AlphaFoldDB" id="A0A1E5FZK1"/>
<evidence type="ECO:0000256" key="13">
    <source>
        <dbReference type="SAM" id="Phobius"/>
    </source>
</evidence>
<comment type="subcellular location">
    <subcellularLocation>
        <location evidence="2">Cell membrane</location>
        <topology evidence="2">Multi-pass membrane protein</topology>
    </subcellularLocation>
</comment>
<feature type="transmembrane region" description="Helical" evidence="13">
    <location>
        <begin position="158"/>
        <end position="183"/>
    </location>
</feature>
<dbReference type="PANTHER" id="PTHR30074">
    <property type="entry name" value="FORMATE DEHYDROGENASE, NITRATE-INDUCIBLE, CYTOCHROME B556 FDN SUBUNIT"/>
    <property type="match status" value="1"/>
</dbReference>
<dbReference type="PANTHER" id="PTHR30074:SF6">
    <property type="entry name" value="FORMATE DEHYDROGENASE GAMMA SUBUNIT"/>
    <property type="match status" value="1"/>
</dbReference>
<dbReference type="InterPro" id="IPR006471">
    <property type="entry name" value="Formate_DH_gsu"/>
</dbReference>
<dbReference type="GO" id="GO:0005886">
    <property type="term" value="C:plasma membrane"/>
    <property type="evidence" value="ECO:0007669"/>
    <property type="project" value="UniProtKB-SubCell"/>
</dbReference>
<dbReference type="GO" id="GO:0009326">
    <property type="term" value="C:formate dehydrogenase complex"/>
    <property type="evidence" value="ECO:0007669"/>
    <property type="project" value="InterPro"/>
</dbReference>
<keyword evidence="8" id="KW-0479">Metal-binding</keyword>
<protein>
    <submittedName>
        <fullName evidence="15">Formate dehydrogenase subunit gamma</fullName>
    </submittedName>
</protein>
<reference evidence="15 16" key="1">
    <citation type="submission" date="2016-09" db="EMBL/GenBank/DDBJ databases">
        <title>Draft genome sequence for the type strain of Desulfuribacillus alkaliarsenatis AHT28, an obligately anaerobic, sulfidogenic bacterium isolated from Russian soda lake sediments.</title>
        <authorList>
            <person name="Abin C.A."/>
            <person name="Hollibaugh J.T."/>
        </authorList>
    </citation>
    <scope>NUCLEOTIDE SEQUENCE [LARGE SCALE GENOMIC DNA]</scope>
    <source>
        <strain evidence="15 16">AHT28</strain>
    </source>
</reference>
<proteinExistence type="inferred from homology"/>
<dbReference type="SUPFAM" id="SSF81342">
    <property type="entry name" value="Transmembrane di-heme cytochromes"/>
    <property type="match status" value="1"/>
</dbReference>
<keyword evidence="5" id="KW-1003">Cell membrane</keyword>
<evidence type="ECO:0000256" key="8">
    <source>
        <dbReference type="ARBA" id="ARBA00022723"/>
    </source>
</evidence>
<keyword evidence="10 13" id="KW-1133">Transmembrane helix</keyword>
<dbReference type="GO" id="GO:0046872">
    <property type="term" value="F:metal ion binding"/>
    <property type="evidence" value="ECO:0007669"/>
    <property type="project" value="UniProtKB-KW"/>
</dbReference>
<dbReference type="NCBIfam" id="TIGR01583">
    <property type="entry name" value="formate-DH-gamm"/>
    <property type="match status" value="1"/>
</dbReference>
<feature type="transmembrane region" description="Helical" evidence="13">
    <location>
        <begin position="132"/>
        <end position="152"/>
    </location>
</feature>
<evidence type="ECO:0000256" key="4">
    <source>
        <dbReference type="ARBA" id="ARBA00022448"/>
    </source>
</evidence>
<dbReference type="GO" id="GO:0009055">
    <property type="term" value="F:electron transfer activity"/>
    <property type="evidence" value="ECO:0007669"/>
    <property type="project" value="InterPro"/>
</dbReference>
<dbReference type="GO" id="GO:0015944">
    <property type="term" value="P:formate oxidation"/>
    <property type="evidence" value="ECO:0007669"/>
    <property type="project" value="TreeGrafter"/>
</dbReference>
<dbReference type="InterPro" id="IPR051817">
    <property type="entry name" value="FDH_cytochrome_b556_subunit"/>
</dbReference>
<keyword evidence="16" id="KW-1185">Reference proteome</keyword>
<dbReference type="EMBL" id="MIJE01000034">
    <property type="protein sequence ID" value="OEF95922.1"/>
    <property type="molecule type" value="Genomic_DNA"/>
</dbReference>
<evidence type="ECO:0000256" key="2">
    <source>
        <dbReference type="ARBA" id="ARBA00004651"/>
    </source>
</evidence>
<dbReference type="GO" id="GO:0008863">
    <property type="term" value="F:formate dehydrogenase (NAD+) activity"/>
    <property type="evidence" value="ECO:0007669"/>
    <property type="project" value="InterPro"/>
</dbReference>
<dbReference type="GO" id="GO:0022904">
    <property type="term" value="P:respiratory electron transport chain"/>
    <property type="evidence" value="ECO:0007669"/>
    <property type="project" value="InterPro"/>
</dbReference>